<organism evidence="1 2">
    <name type="scientific">Lacticaseibacillus pabuli</name>
    <dbReference type="NCBI Taxonomy" id="3025672"/>
    <lineage>
        <taxon>Bacteria</taxon>
        <taxon>Bacillati</taxon>
        <taxon>Bacillota</taxon>
        <taxon>Bacilli</taxon>
        <taxon>Lactobacillales</taxon>
        <taxon>Lactobacillaceae</taxon>
        <taxon>Lacticaseibacillus</taxon>
    </lineage>
</organism>
<evidence type="ECO:0000313" key="2">
    <source>
        <dbReference type="Proteomes" id="UP001220377"/>
    </source>
</evidence>
<name>A0ABY7WNY9_9LACO</name>
<keyword evidence="2" id="KW-1185">Reference proteome</keyword>
<dbReference type="EMBL" id="CP117884">
    <property type="protein sequence ID" value="WDF81884.1"/>
    <property type="molecule type" value="Genomic_DNA"/>
</dbReference>
<evidence type="ECO:0000313" key="1">
    <source>
        <dbReference type="EMBL" id="WDF81884.1"/>
    </source>
</evidence>
<gene>
    <name evidence="1" type="ORF">PQ472_08085</name>
</gene>
<dbReference type="InterPro" id="IPR012505">
    <property type="entry name" value="YbbR"/>
</dbReference>
<dbReference type="PANTHER" id="PTHR37804">
    <property type="entry name" value="CDAA REGULATORY PROTEIN CDAR"/>
    <property type="match status" value="1"/>
</dbReference>
<dbReference type="InterPro" id="IPR053154">
    <property type="entry name" value="c-di-AMP_regulator"/>
</dbReference>
<protein>
    <submittedName>
        <fullName evidence="1">CdaR family protein</fullName>
    </submittedName>
</protein>
<dbReference type="Gene3D" id="2.170.120.40">
    <property type="entry name" value="YbbR-like domain"/>
    <property type="match status" value="2"/>
</dbReference>
<dbReference type="Gene3D" id="2.170.120.30">
    <property type="match status" value="1"/>
</dbReference>
<accession>A0ABY7WNY9</accession>
<proteinExistence type="predicted"/>
<dbReference type="Proteomes" id="UP001220377">
    <property type="component" value="Chromosome"/>
</dbReference>
<sequence length="333" mass="36181">MSKIWDSPWVYRILALILTLGLFVYVNQEKLNKTFPANRNDDTSVLASKKETVRVPLQLNADTDKYFITGYPEKVKVTIEGSAALVTAVTNTQNFRVVADLRKLSVGTHTVKLTQQGLSKQLTYKIQPATIKVSISDRINKTMPVQVHYNKDAIADGYQAGTPQLSADTVQVTGSRNEIDRIFELSASVTLNRNTKQTVNQTVVVQALDSNGNTLNVVVAPETVRVKLPVTLPSKRVDIKLKQAGTGVSDMTYSLKTSTKSVRIYGAAAALKKVDSIEVPVDVSGVKKAKSVNINLVHADSDLTDADPSTIKVDIGVEPKANANLSSTPDMAN</sequence>
<reference evidence="1 2" key="1">
    <citation type="submission" date="2023-02" db="EMBL/GenBank/DDBJ databases">
        <title>Genome sequence of Lacticaseibacillus sp. KACC 23028.</title>
        <authorList>
            <person name="Kim S."/>
            <person name="Heo J."/>
            <person name="Kwon S.-W."/>
        </authorList>
    </citation>
    <scope>NUCLEOTIDE SEQUENCE [LARGE SCALE GENOMIC DNA]</scope>
    <source>
        <strain evidence="1 2">KACC 23028</strain>
    </source>
</reference>
<dbReference type="PANTHER" id="PTHR37804:SF1">
    <property type="entry name" value="CDAA REGULATORY PROTEIN CDAR"/>
    <property type="match status" value="1"/>
</dbReference>
<dbReference type="RefSeq" id="WP_274258954.1">
    <property type="nucleotide sequence ID" value="NZ_CP117884.1"/>
</dbReference>
<dbReference type="Pfam" id="PF07949">
    <property type="entry name" value="YbbR"/>
    <property type="match status" value="3"/>
</dbReference>